<organism evidence="3">
    <name type="scientific">Trichodesmium erythraeum (strain IMS101)</name>
    <dbReference type="NCBI Taxonomy" id="203124"/>
    <lineage>
        <taxon>Bacteria</taxon>
        <taxon>Bacillati</taxon>
        <taxon>Cyanobacteriota</taxon>
        <taxon>Cyanophyceae</taxon>
        <taxon>Oscillatoriophycideae</taxon>
        <taxon>Oscillatoriales</taxon>
        <taxon>Microcoleaceae</taxon>
        <taxon>Trichodesmium</taxon>
    </lineage>
</organism>
<evidence type="ECO:0000313" key="3">
    <source>
        <dbReference type="EMBL" id="ABG49687.1"/>
    </source>
</evidence>
<accession>Q119Y7</accession>
<gene>
    <name evidence="3" type="ordered locus">Tery_0198</name>
</gene>
<dbReference type="EMBL" id="CP000393">
    <property type="protein sequence ID" value="ABG49687.1"/>
    <property type="molecule type" value="Genomic_DNA"/>
</dbReference>
<name>Q119Y7_TRIEI</name>
<feature type="domain" description="DUF4168" evidence="2">
    <location>
        <begin position="66"/>
        <end position="163"/>
    </location>
</feature>
<dbReference type="KEGG" id="ter:Tery_0198"/>
<proteinExistence type="predicted"/>
<dbReference type="eggNOG" id="ENOG5032VR9">
    <property type="taxonomic scope" value="Bacteria"/>
</dbReference>
<dbReference type="InterPro" id="IPR025433">
    <property type="entry name" value="DUF4168"/>
</dbReference>
<dbReference type="AlphaFoldDB" id="Q119Y7"/>
<dbReference type="RefSeq" id="WP_011610084.1">
    <property type="nucleotide sequence ID" value="NC_008312.1"/>
</dbReference>
<dbReference type="OrthoDB" id="565076at2"/>
<keyword evidence="1" id="KW-1133">Transmembrane helix</keyword>
<protein>
    <recommendedName>
        <fullName evidence="2">DUF4168 domain-containing protein</fullName>
    </recommendedName>
</protein>
<reference evidence="3" key="1">
    <citation type="submission" date="2006-06" db="EMBL/GenBank/DDBJ databases">
        <title>Complete sequence of Trichodesmium erythraeum IMS101.</title>
        <authorList>
            <consortium name="US DOE Joint Genome Institute"/>
            <person name="Copeland A."/>
            <person name="Lucas S."/>
            <person name="Lapidus A."/>
            <person name="Barry K."/>
            <person name="Detter J.C."/>
            <person name="Glavina del Rio T."/>
            <person name="Hammon N."/>
            <person name="Israni S."/>
            <person name="Dalin E."/>
            <person name="Tice H."/>
            <person name="Pitluck S."/>
            <person name="Kiss H."/>
            <person name="Munk A.C."/>
            <person name="Brettin T."/>
            <person name="Bruce D."/>
            <person name="Han C."/>
            <person name="Tapia R."/>
            <person name="Gilna P."/>
            <person name="Schmutz J."/>
            <person name="Larimer F."/>
            <person name="Land M."/>
            <person name="Hauser L."/>
            <person name="Kyrpides N."/>
            <person name="Kim E."/>
            <person name="Richardson P."/>
        </authorList>
    </citation>
    <scope>NUCLEOTIDE SEQUENCE [LARGE SCALE GENOMIC DNA]</scope>
    <source>
        <strain evidence="3">IMS101</strain>
    </source>
</reference>
<sequence>MKIKALAHTIQLCPQRLLSRSVLVVTLSTLGLMINITPRWFNLSLDSIFTTAVYAQELLTDQAITPEEINKYAFSVLKIENLRIEVYREIKNEFQKRSPGGSVPPIICNEKSSVNALPKNIQVIAMSYCKQAKKIIEGNDLTVSRFNEITQIQRKDKTWREKIQAELIRIQQQTGN</sequence>
<evidence type="ECO:0000256" key="1">
    <source>
        <dbReference type="SAM" id="Phobius"/>
    </source>
</evidence>
<keyword evidence="1" id="KW-0812">Transmembrane</keyword>
<evidence type="ECO:0000259" key="2">
    <source>
        <dbReference type="Pfam" id="PF13767"/>
    </source>
</evidence>
<dbReference type="STRING" id="203124.Tery_0198"/>
<dbReference type="HOGENOM" id="CLU_123293_0_0_3"/>
<keyword evidence="1" id="KW-0472">Membrane</keyword>
<dbReference type="Pfam" id="PF13767">
    <property type="entry name" value="DUF4168"/>
    <property type="match status" value="1"/>
</dbReference>
<feature type="transmembrane region" description="Helical" evidence="1">
    <location>
        <begin position="21"/>
        <end position="41"/>
    </location>
</feature>